<dbReference type="PANTHER" id="PTHR44068:SF11">
    <property type="entry name" value="GERANYL DIPHOSPHATE 2-C-METHYLTRANSFERASE"/>
    <property type="match status" value="1"/>
</dbReference>
<gene>
    <name evidence="3" type="ORF">A2024_12445</name>
</gene>
<dbReference type="Pfam" id="PF08241">
    <property type="entry name" value="Methyltransf_11"/>
    <property type="match status" value="1"/>
</dbReference>
<organism evidence="3 4">
    <name type="scientific">Candidatus Edwardsbacteria bacterium GWF2_54_11</name>
    <dbReference type="NCBI Taxonomy" id="1817851"/>
    <lineage>
        <taxon>Bacteria</taxon>
        <taxon>Candidatus Edwardsiibacteriota</taxon>
    </lineage>
</organism>
<protein>
    <recommendedName>
        <fullName evidence="2">Methyltransferase type 11 domain-containing protein</fullName>
    </recommendedName>
</protein>
<accession>A0A1F5R9V8</accession>
<dbReference type="SUPFAM" id="SSF53335">
    <property type="entry name" value="S-adenosyl-L-methionine-dependent methyltransferases"/>
    <property type="match status" value="1"/>
</dbReference>
<dbReference type="InterPro" id="IPR029063">
    <property type="entry name" value="SAM-dependent_MTases_sf"/>
</dbReference>
<dbReference type="CDD" id="cd02440">
    <property type="entry name" value="AdoMet_MTases"/>
    <property type="match status" value="1"/>
</dbReference>
<keyword evidence="1" id="KW-0808">Transferase</keyword>
<dbReference type="InterPro" id="IPR050447">
    <property type="entry name" value="Erg6_SMT_methyltransf"/>
</dbReference>
<reference evidence="3 4" key="1">
    <citation type="journal article" date="2016" name="Nat. Commun.">
        <title>Thousands of microbial genomes shed light on interconnected biogeochemical processes in an aquifer system.</title>
        <authorList>
            <person name="Anantharaman K."/>
            <person name="Brown C.T."/>
            <person name="Hug L.A."/>
            <person name="Sharon I."/>
            <person name="Castelle C.J."/>
            <person name="Probst A.J."/>
            <person name="Thomas B.C."/>
            <person name="Singh A."/>
            <person name="Wilkins M.J."/>
            <person name="Karaoz U."/>
            <person name="Brodie E.L."/>
            <person name="Williams K.H."/>
            <person name="Hubbard S.S."/>
            <person name="Banfield J.F."/>
        </authorList>
    </citation>
    <scope>NUCLEOTIDE SEQUENCE [LARGE SCALE GENOMIC DNA]</scope>
</reference>
<comment type="caution">
    <text evidence="3">The sequence shown here is derived from an EMBL/GenBank/DDBJ whole genome shotgun (WGS) entry which is preliminary data.</text>
</comment>
<evidence type="ECO:0000313" key="4">
    <source>
        <dbReference type="Proteomes" id="UP000177230"/>
    </source>
</evidence>
<dbReference type="GO" id="GO:0008757">
    <property type="term" value="F:S-adenosylmethionine-dependent methyltransferase activity"/>
    <property type="evidence" value="ECO:0007669"/>
    <property type="project" value="InterPro"/>
</dbReference>
<dbReference type="PANTHER" id="PTHR44068">
    <property type="entry name" value="ZGC:194242"/>
    <property type="match status" value="1"/>
</dbReference>
<proteinExistence type="predicted"/>
<dbReference type="Gene3D" id="3.40.50.150">
    <property type="entry name" value="Vaccinia Virus protein VP39"/>
    <property type="match status" value="1"/>
</dbReference>
<dbReference type="Proteomes" id="UP000177230">
    <property type="component" value="Unassembled WGS sequence"/>
</dbReference>
<sequence length="327" mass="37418">MIKTSKSQKSIIRKPAKNRWSKGLYKKMIIDQRKFMWEPEYVALIAKWVGFKPGQTVVDVGCGLGYLGTLYWPHFGKNGKYCGVDVSPKLVAQAKKLSHNWAKSGETEFKIGDAYKLPYPDKFVDVVMCQTLLMHLSDPQKAVNEMYRILKPGGTVLCKEPDNLSWSLQHALTSLPELSMEDELFFRKIDFIYTQGRANLGQGFFNAAPRVPLWLKAAGFSQIDAKNASQASLGVPPYETPRQKHEIAEKKESIRKSKDPSYKKQAKEHFKKTFFAGGGTKSDYDKYLKLRKKHGPRKKLYEQQIKNGSYYWFNARQLFAIKGSKPK</sequence>
<dbReference type="EMBL" id="MFFM01000036">
    <property type="protein sequence ID" value="OGF11218.1"/>
    <property type="molecule type" value="Genomic_DNA"/>
</dbReference>
<name>A0A1F5R9V8_9BACT</name>
<dbReference type="AlphaFoldDB" id="A0A1F5R9V8"/>
<dbReference type="InterPro" id="IPR013216">
    <property type="entry name" value="Methyltransf_11"/>
</dbReference>
<feature type="domain" description="Methyltransferase type 11" evidence="2">
    <location>
        <begin position="58"/>
        <end position="158"/>
    </location>
</feature>
<evidence type="ECO:0000259" key="2">
    <source>
        <dbReference type="Pfam" id="PF08241"/>
    </source>
</evidence>
<evidence type="ECO:0000256" key="1">
    <source>
        <dbReference type="ARBA" id="ARBA00022679"/>
    </source>
</evidence>
<evidence type="ECO:0000313" key="3">
    <source>
        <dbReference type="EMBL" id="OGF11218.1"/>
    </source>
</evidence>